<proteinExistence type="predicted"/>
<accession>A0ABP9UUR9</accession>
<keyword evidence="1" id="KW-0812">Transmembrane</keyword>
<organism evidence="2 3">
    <name type="scientific">Rubritalea halochordaticola</name>
    <dbReference type="NCBI Taxonomy" id="714537"/>
    <lineage>
        <taxon>Bacteria</taxon>
        <taxon>Pseudomonadati</taxon>
        <taxon>Verrucomicrobiota</taxon>
        <taxon>Verrucomicrobiia</taxon>
        <taxon>Verrucomicrobiales</taxon>
        <taxon>Rubritaleaceae</taxon>
        <taxon>Rubritalea</taxon>
    </lineage>
</organism>
<protein>
    <submittedName>
        <fullName evidence="2">Uncharacterized protein</fullName>
    </submittedName>
</protein>
<comment type="caution">
    <text evidence="2">The sequence shown here is derived from an EMBL/GenBank/DDBJ whole genome shotgun (WGS) entry which is preliminary data.</text>
</comment>
<dbReference type="EMBL" id="BAABRL010000001">
    <property type="protein sequence ID" value="GAA5494208.1"/>
    <property type="molecule type" value="Genomic_DNA"/>
</dbReference>
<evidence type="ECO:0000313" key="3">
    <source>
        <dbReference type="Proteomes" id="UP001424741"/>
    </source>
</evidence>
<evidence type="ECO:0000313" key="2">
    <source>
        <dbReference type="EMBL" id="GAA5494208.1"/>
    </source>
</evidence>
<evidence type="ECO:0000256" key="1">
    <source>
        <dbReference type="SAM" id="Phobius"/>
    </source>
</evidence>
<keyword evidence="1" id="KW-0472">Membrane</keyword>
<reference evidence="2 3" key="1">
    <citation type="submission" date="2024-02" db="EMBL/GenBank/DDBJ databases">
        <title>Rubritalea halochordaticola NBRC 107102.</title>
        <authorList>
            <person name="Ichikawa N."/>
            <person name="Katano-Makiyama Y."/>
            <person name="Hidaka K."/>
        </authorList>
    </citation>
    <scope>NUCLEOTIDE SEQUENCE [LARGE SCALE GENOMIC DNA]</scope>
    <source>
        <strain evidence="2 3">NBRC 107102</strain>
    </source>
</reference>
<feature type="transmembrane region" description="Helical" evidence="1">
    <location>
        <begin position="52"/>
        <end position="70"/>
    </location>
</feature>
<name>A0ABP9UUR9_9BACT</name>
<gene>
    <name evidence="2" type="ORF">Rhal01_00366</name>
</gene>
<keyword evidence="1" id="KW-1133">Transmembrane helix</keyword>
<keyword evidence="3" id="KW-1185">Reference proteome</keyword>
<dbReference type="Proteomes" id="UP001424741">
    <property type="component" value="Unassembled WGS sequence"/>
</dbReference>
<sequence length="78" mass="8412">MNGVPTPSRPTPTCCLLGFLFLFSLTVAVIATAAMIIRAGKHGLHDSLAQEFLPFLVGGLACTLLFGFATRRSFKDHF</sequence>